<sequence>MTEMKPNKVGEEQVTGLTGRDVQAVDTRPLTVKNAHRAAMIRKKGSTDTPVPFHFRKKHHGMANFVHFLGSPEEGKELRPAEFKDWEVTEFKHPGYLEDLWEQACDAYRWSSFDPDIRGESDIMIYEKELHDDLKKMPEEKHEGYITAYKQRFAAQLAALSRCANSMVTGRAGFDVYRQEKADRAYQNRYEELRNWRSKVLKAVERTKEENRPEEEKQEQAWLSLKRDIESSANTIHELDTGKCKGYNRALFVSSILNKVSTYAGHGEVEIVQRAVDFISEYNAKVKKPIITARNKFFSLPETARKVREKLAIIKEQENRELPFEGGLLVWNYGEDRLQILFDRIPEDAKRKELKSSGFRWSPKNKTWQRQLTPNALSAAKRVLNLQNI</sequence>
<reference evidence="2" key="1">
    <citation type="submission" date="2023-07" db="EMBL/GenBank/DDBJ databases">
        <title>Reintroducing virulent viruses to syntetic microbiomes.</title>
        <authorList>
            <person name="Wilde J."/>
            <person name="Boyes R."/>
            <person name="Robinson A.V."/>
            <person name="Daisley B.A."/>
            <person name="Allen-Vercoe E."/>
        </authorList>
    </citation>
    <scope>NUCLEOTIDE SEQUENCE [LARGE SCALE GENOMIC DNA]</scope>
    <source>
        <strain evidence="2">225S_1D6FAA</strain>
    </source>
</reference>
<evidence type="ECO:0000313" key="2">
    <source>
        <dbReference type="Proteomes" id="UP001269297"/>
    </source>
</evidence>
<proteinExistence type="predicted"/>
<accession>A0ABU3IPW3</accession>
<evidence type="ECO:0000313" key="1">
    <source>
        <dbReference type="EMBL" id="MDT4403305.1"/>
    </source>
</evidence>
<name>A0ABU3IPW3_9BACE</name>
<gene>
    <name evidence="1" type="ORF">RO706_03610</name>
</gene>
<organism evidence="1 2">
    <name type="scientific">Bacteroides koreensis</name>
    <dbReference type="NCBI Taxonomy" id="1912896"/>
    <lineage>
        <taxon>Bacteria</taxon>
        <taxon>Pseudomonadati</taxon>
        <taxon>Bacteroidota</taxon>
        <taxon>Bacteroidia</taxon>
        <taxon>Bacteroidales</taxon>
        <taxon>Bacteroidaceae</taxon>
        <taxon>Bacteroides</taxon>
    </lineage>
</organism>
<dbReference type="Proteomes" id="UP001269297">
    <property type="component" value="Unassembled WGS sequence"/>
</dbReference>
<evidence type="ECO:0008006" key="3">
    <source>
        <dbReference type="Google" id="ProtNLM"/>
    </source>
</evidence>
<protein>
    <recommendedName>
        <fullName evidence="3">Large polyvalent protein associated domain-containing protein</fullName>
    </recommendedName>
</protein>
<dbReference type="EMBL" id="JAVSNG010000001">
    <property type="protein sequence ID" value="MDT4403305.1"/>
    <property type="molecule type" value="Genomic_DNA"/>
</dbReference>
<dbReference type="RefSeq" id="WP_229106208.1">
    <property type="nucleotide sequence ID" value="NZ_JAVSNG010000001.1"/>
</dbReference>
<keyword evidence="2" id="KW-1185">Reference proteome</keyword>
<comment type="caution">
    <text evidence="1">The sequence shown here is derived from an EMBL/GenBank/DDBJ whole genome shotgun (WGS) entry which is preliminary data.</text>
</comment>